<proteinExistence type="predicted"/>
<evidence type="ECO:0000313" key="1">
    <source>
        <dbReference type="EMBL" id="TGZ79233.1"/>
    </source>
</evidence>
<dbReference type="Proteomes" id="UP000298138">
    <property type="component" value="Unassembled WGS sequence"/>
</dbReference>
<reference evidence="1 2" key="1">
    <citation type="submission" date="2019-04" db="EMBL/GenBank/DDBJ databases">
        <title>Comparative genomics and transcriptomics to analyze fruiting body development in filamentous ascomycetes.</title>
        <authorList>
            <consortium name="DOE Joint Genome Institute"/>
            <person name="Lutkenhaus R."/>
            <person name="Traeger S."/>
            <person name="Breuer J."/>
            <person name="Kuo A."/>
            <person name="Lipzen A."/>
            <person name="Pangilinan J."/>
            <person name="Dilworth D."/>
            <person name="Sandor L."/>
            <person name="Poggeler S."/>
            <person name="Barry K."/>
            <person name="Grigoriev I.V."/>
            <person name="Nowrousian M."/>
        </authorList>
    </citation>
    <scope>NUCLEOTIDE SEQUENCE [LARGE SCALE GENOMIC DNA]</scope>
    <source>
        <strain evidence="1 2">CBS 389.68</strain>
    </source>
</reference>
<sequence length="175" mass="18958">MAEVEVNSPVLTMLLSLPGSLSGTPTRFPHKLLPLAIPRTFQTRSGADPTECGWVGVLNWTTGCERVVSEVNAIMQSGYSGGPLINSRLEEVGLVTYTIGRSGHDSRVWFLEHMEPEGLDLTPRALHPATPPMHPAASGKIGVRTSSIFEFHDYNHLARPLYNLQQQGTGPNAGS</sequence>
<dbReference type="InterPro" id="IPR009003">
    <property type="entry name" value="Peptidase_S1_PA"/>
</dbReference>
<dbReference type="EMBL" id="ML220133">
    <property type="protein sequence ID" value="TGZ79233.1"/>
    <property type="molecule type" value="Genomic_DNA"/>
</dbReference>
<gene>
    <name evidence="1" type="ORF">EX30DRAFT_350372</name>
</gene>
<evidence type="ECO:0000313" key="2">
    <source>
        <dbReference type="Proteomes" id="UP000298138"/>
    </source>
</evidence>
<name>A0A4S2MQ02_9PEZI</name>
<protein>
    <submittedName>
        <fullName evidence="1">Uncharacterized protein</fullName>
    </submittedName>
</protein>
<dbReference type="SUPFAM" id="SSF50494">
    <property type="entry name" value="Trypsin-like serine proteases"/>
    <property type="match status" value="1"/>
</dbReference>
<organism evidence="1 2">
    <name type="scientific">Ascodesmis nigricans</name>
    <dbReference type="NCBI Taxonomy" id="341454"/>
    <lineage>
        <taxon>Eukaryota</taxon>
        <taxon>Fungi</taxon>
        <taxon>Dikarya</taxon>
        <taxon>Ascomycota</taxon>
        <taxon>Pezizomycotina</taxon>
        <taxon>Pezizomycetes</taxon>
        <taxon>Pezizales</taxon>
        <taxon>Ascodesmidaceae</taxon>
        <taxon>Ascodesmis</taxon>
    </lineage>
</organism>
<dbReference type="AlphaFoldDB" id="A0A4S2MQ02"/>
<keyword evidence="2" id="KW-1185">Reference proteome</keyword>
<dbReference type="InParanoid" id="A0A4S2MQ02"/>
<accession>A0A4S2MQ02</accession>